<organism evidence="2 3">
    <name type="scientific">Gymnopilus junonius</name>
    <name type="common">Spectacular rustgill mushroom</name>
    <name type="synonym">Gymnopilus spectabilis subsp. junonius</name>
    <dbReference type="NCBI Taxonomy" id="109634"/>
    <lineage>
        <taxon>Eukaryota</taxon>
        <taxon>Fungi</taxon>
        <taxon>Dikarya</taxon>
        <taxon>Basidiomycota</taxon>
        <taxon>Agaricomycotina</taxon>
        <taxon>Agaricomycetes</taxon>
        <taxon>Agaricomycetidae</taxon>
        <taxon>Agaricales</taxon>
        <taxon>Agaricineae</taxon>
        <taxon>Hymenogastraceae</taxon>
        <taxon>Gymnopilus</taxon>
    </lineage>
</organism>
<name>A0A9P5N7M6_GYMJU</name>
<evidence type="ECO:0000313" key="2">
    <source>
        <dbReference type="EMBL" id="KAF8872407.1"/>
    </source>
</evidence>
<feature type="compositionally biased region" description="Polar residues" evidence="1">
    <location>
        <begin position="60"/>
        <end position="92"/>
    </location>
</feature>
<reference evidence="2" key="1">
    <citation type="submission" date="2020-11" db="EMBL/GenBank/DDBJ databases">
        <authorList>
            <consortium name="DOE Joint Genome Institute"/>
            <person name="Ahrendt S."/>
            <person name="Riley R."/>
            <person name="Andreopoulos W."/>
            <person name="LaButti K."/>
            <person name="Pangilinan J."/>
            <person name="Ruiz-duenas F.J."/>
            <person name="Barrasa J.M."/>
            <person name="Sanchez-Garcia M."/>
            <person name="Camarero S."/>
            <person name="Miyauchi S."/>
            <person name="Serrano A."/>
            <person name="Linde D."/>
            <person name="Babiker R."/>
            <person name="Drula E."/>
            <person name="Ayuso-Fernandez I."/>
            <person name="Pacheco R."/>
            <person name="Padilla G."/>
            <person name="Ferreira P."/>
            <person name="Barriuso J."/>
            <person name="Kellner H."/>
            <person name="Castanera R."/>
            <person name="Alfaro M."/>
            <person name="Ramirez L."/>
            <person name="Pisabarro A.G."/>
            <person name="Kuo A."/>
            <person name="Tritt A."/>
            <person name="Lipzen A."/>
            <person name="He G."/>
            <person name="Yan M."/>
            <person name="Ng V."/>
            <person name="Cullen D."/>
            <person name="Martin F."/>
            <person name="Rosso M.-N."/>
            <person name="Henrissat B."/>
            <person name="Hibbett D."/>
            <person name="Martinez A.T."/>
            <person name="Grigoriev I.V."/>
        </authorList>
    </citation>
    <scope>NUCLEOTIDE SEQUENCE</scope>
    <source>
        <strain evidence="2">AH 44721</strain>
    </source>
</reference>
<gene>
    <name evidence="2" type="ORF">CPB84DRAFT_692551</name>
</gene>
<evidence type="ECO:0000256" key="1">
    <source>
        <dbReference type="SAM" id="MobiDB-lite"/>
    </source>
</evidence>
<protein>
    <submittedName>
        <fullName evidence="2">Uncharacterized protein</fullName>
    </submittedName>
</protein>
<proteinExistence type="predicted"/>
<evidence type="ECO:0000313" key="3">
    <source>
        <dbReference type="Proteomes" id="UP000724874"/>
    </source>
</evidence>
<dbReference type="EMBL" id="JADNYJ010000268">
    <property type="protein sequence ID" value="KAF8872407.1"/>
    <property type="molecule type" value="Genomic_DNA"/>
</dbReference>
<dbReference type="Proteomes" id="UP000724874">
    <property type="component" value="Unassembled WGS sequence"/>
</dbReference>
<comment type="caution">
    <text evidence="2">The sequence shown here is derived from an EMBL/GenBank/DDBJ whole genome shotgun (WGS) entry which is preliminary data.</text>
</comment>
<accession>A0A9P5N7M6</accession>
<dbReference type="AlphaFoldDB" id="A0A9P5N7M6"/>
<sequence>MVLLVVTYHLNHLPPRTRDKNKEREVQRIDDLPDASFLPSFSSSQILTSTPKLPAKPPFASSSKAVIGITSSPPQRRLPTSLSPIQSPSSAATPHVALPVPFSSRHQDIWEAYACRYTHADPA</sequence>
<keyword evidence="3" id="KW-1185">Reference proteome</keyword>
<feature type="region of interest" description="Disordered" evidence="1">
    <location>
        <begin position="48"/>
        <end position="96"/>
    </location>
</feature>